<keyword evidence="3" id="KW-1003">Cell membrane</keyword>
<feature type="transmembrane region" description="Helical" evidence="11">
    <location>
        <begin position="241"/>
        <end position="262"/>
    </location>
</feature>
<dbReference type="PANTHER" id="PTHR14511:SF9">
    <property type="entry name" value="G-PROTEIN COUPLED RECEPTOR FAMILY C GROUP 5 MEMBER B"/>
    <property type="match status" value="1"/>
</dbReference>
<evidence type="ECO:0000313" key="14">
    <source>
        <dbReference type="Proteomes" id="UP000335636"/>
    </source>
</evidence>
<evidence type="ECO:0000313" key="13">
    <source>
        <dbReference type="EMBL" id="VTJ52507.1"/>
    </source>
</evidence>
<evidence type="ECO:0000256" key="2">
    <source>
        <dbReference type="ARBA" id="ARBA00007242"/>
    </source>
</evidence>
<name>A0A5E4A5I8_MARMO</name>
<organism evidence="13 14">
    <name type="scientific">Marmota monax</name>
    <name type="common">Woodchuck</name>
    <dbReference type="NCBI Taxonomy" id="9995"/>
    <lineage>
        <taxon>Eukaryota</taxon>
        <taxon>Metazoa</taxon>
        <taxon>Chordata</taxon>
        <taxon>Craniata</taxon>
        <taxon>Vertebrata</taxon>
        <taxon>Euteleostomi</taxon>
        <taxon>Mammalia</taxon>
        <taxon>Eutheria</taxon>
        <taxon>Euarchontoglires</taxon>
        <taxon>Glires</taxon>
        <taxon>Rodentia</taxon>
        <taxon>Sciuromorpha</taxon>
        <taxon>Sciuridae</taxon>
        <taxon>Xerinae</taxon>
        <taxon>Marmotini</taxon>
        <taxon>Marmota</taxon>
    </lineage>
</organism>
<keyword evidence="8" id="KW-0675">Receptor</keyword>
<evidence type="ECO:0000256" key="9">
    <source>
        <dbReference type="ARBA" id="ARBA00023224"/>
    </source>
</evidence>
<proteinExistence type="inferred from homology"/>
<dbReference type="GO" id="GO:0030295">
    <property type="term" value="F:protein kinase activator activity"/>
    <property type="evidence" value="ECO:0007669"/>
    <property type="project" value="TreeGrafter"/>
</dbReference>
<evidence type="ECO:0000256" key="8">
    <source>
        <dbReference type="ARBA" id="ARBA00023170"/>
    </source>
</evidence>
<keyword evidence="4 11" id="KW-0812">Transmembrane</keyword>
<dbReference type="InterPro" id="IPR051753">
    <property type="entry name" value="RA-inducible_GPCR3"/>
</dbReference>
<keyword evidence="9" id="KW-0807">Transducer</keyword>
<evidence type="ECO:0000256" key="5">
    <source>
        <dbReference type="ARBA" id="ARBA00022989"/>
    </source>
</evidence>
<keyword evidence="7 11" id="KW-0472">Membrane</keyword>
<comment type="caution">
    <text evidence="13">The sequence shown here is derived from an EMBL/GenBank/DDBJ whole genome shotgun (WGS) entry which is preliminary data.</text>
</comment>
<feature type="domain" description="G-protein coupled receptors family 3 profile" evidence="12">
    <location>
        <begin position="177"/>
        <end position="234"/>
    </location>
</feature>
<dbReference type="GO" id="GO:0070062">
    <property type="term" value="C:extracellular exosome"/>
    <property type="evidence" value="ECO:0007669"/>
    <property type="project" value="TreeGrafter"/>
</dbReference>
<feature type="transmembrane region" description="Helical" evidence="11">
    <location>
        <begin position="282"/>
        <end position="304"/>
    </location>
</feature>
<protein>
    <recommendedName>
        <fullName evidence="12">G-protein coupled receptors family 3 profile domain-containing protein</fullName>
    </recommendedName>
</protein>
<evidence type="ECO:0000256" key="11">
    <source>
        <dbReference type="SAM" id="Phobius"/>
    </source>
</evidence>
<accession>A0A5E4A5I8</accession>
<evidence type="ECO:0000256" key="7">
    <source>
        <dbReference type="ARBA" id="ARBA00023136"/>
    </source>
</evidence>
<feature type="transmembrane region" description="Helical" evidence="11">
    <location>
        <begin position="135"/>
        <end position="163"/>
    </location>
</feature>
<feature type="transmembrane region" description="Helical" evidence="11">
    <location>
        <begin position="175"/>
        <end position="197"/>
    </location>
</feature>
<dbReference type="InterPro" id="IPR017978">
    <property type="entry name" value="GPCR_3_C"/>
</dbReference>
<keyword evidence="6" id="KW-0297">G-protein coupled receptor</keyword>
<dbReference type="CDD" id="cd15278">
    <property type="entry name" value="7tmC_RAIG2_GPRC5B"/>
    <property type="match status" value="1"/>
</dbReference>
<feature type="transmembrane region" description="Helical" evidence="11">
    <location>
        <begin position="209"/>
        <end position="229"/>
    </location>
</feature>
<dbReference type="GO" id="GO:0019901">
    <property type="term" value="F:protein kinase binding"/>
    <property type="evidence" value="ECO:0007669"/>
    <property type="project" value="TreeGrafter"/>
</dbReference>
<dbReference type="EMBL" id="CABDUW010000019">
    <property type="protein sequence ID" value="VTJ52507.1"/>
    <property type="molecule type" value="Genomic_DNA"/>
</dbReference>
<dbReference type="PROSITE" id="PS50259">
    <property type="entry name" value="G_PROTEIN_RECEP_F3_4"/>
    <property type="match status" value="1"/>
</dbReference>
<evidence type="ECO:0000256" key="6">
    <source>
        <dbReference type="ARBA" id="ARBA00023040"/>
    </source>
</evidence>
<dbReference type="Pfam" id="PF00003">
    <property type="entry name" value="7tm_3"/>
    <property type="match status" value="1"/>
</dbReference>
<keyword evidence="14" id="KW-1185">Reference proteome</keyword>
<comment type="subcellular location">
    <subcellularLocation>
        <location evidence="1">Cell membrane</location>
        <topology evidence="1">Multi-pass membrane protein</topology>
    </subcellularLocation>
</comment>
<comment type="similarity">
    <text evidence="2">Belongs to the G-protein coupled receptor 3 family.</text>
</comment>
<gene>
    <name evidence="13" type="ORF">MONAX_5E030317</name>
</gene>
<dbReference type="GO" id="GO:0004930">
    <property type="term" value="F:G protein-coupled receptor activity"/>
    <property type="evidence" value="ECO:0007669"/>
    <property type="project" value="UniProtKB-KW"/>
</dbReference>
<keyword evidence="5 11" id="KW-1133">Transmembrane helix</keyword>
<sequence length="485" mass="54038">MDPLFTEVPAVQWTRVLVVPSVCESHSWRLEPLKMCAEESGGRVRTWVMCAVVAVGILRTTHRCDSGRGPTGESALRGRGGRTFLVPERKMRTHQVLALLLLMVITSVASENSSTSRGCGLDLLPQYVSLCDLDAIWGIVVEAVAGAGALITLLLMLILLVRLPFIKDVEKRRPVCLYFLFLLGTLGLFGLTFAFIIRMDETICSMRRFLWGVLFALCFSCLLCQTWRIRRLVRQGTSPPGWQLVGLALCLMLVQVIIATEWLGLTVLRDSKPACAYEPMDFVMALIYDMVLLVVTLAQAFFTLCGKFLRWKLNGVLVLITSFLSVLIWVTWITMYLFGNAMIEHADSWSDPTLAIALAANGWVFIIFHAIPEIHCALLPPLQENPPNYFDTSQPRMRETAFEEDVHLSRTYMENKAFSMDEHNAALRTAGFSNGSLGKRPSGSLGKRPSAPFRSNVYQPTEMAVVLNGGTIPTAPPSHTGRHLW</sequence>
<evidence type="ECO:0000256" key="10">
    <source>
        <dbReference type="SAM" id="MobiDB-lite"/>
    </source>
</evidence>
<dbReference type="AlphaFoldDB" id="A0A5E4A5I8"/>
<feature type="region of interest" description="Disordered" evidence="10">
    <location>
        <begin position="431"/>
        <end position="453"/>
    </location>
</feature>
<dbReference type="GO" id="GO:0043235">
    <property type="term" value="C:receptor complex"/>
    <property type="evidence" value="ECO:0007669"/>
    <property type="project" value="TreeGrafter"/>
</dbReference>
<dbReference type="PANTHER" id="PTHR14511">
    <property type="entry name" value="G PROTEIN COUPLED RECEPTOR, CLASS C, GROUP 5"/>
    <property type="match status" value="1"/>
</dbReference>
<evidence type="ECO:0000256" key="3">
    <source>
        <dbReference type="ARBA" id="ARBA00022475"/>
    </source>
</evidence>
<reference evidence="13" key="1">
    <citation type="submission" date="2019-04" db="EMBL/GenBank/DDBJ databases">
        <authorList>
            <person name="Alioto T."/>
            <person name="Alioto T."/>
        </authorList>
    </citation>
    <scope>NUCLEOTIDE SEQUENCE [LARGE SCALE GENOMIC DNA]</scope>
</reference>
<evidence type="ECO:0000256" key="1">
    <source>
        <dbReference type="ARBA" id="ARBA00004651"/>
    </source>
</evidence>
<evidence type="ECO:0000256" key="4">
    <source>
        <dbReference type="ARBA" id="ARBA00022692"/>
    </source>
</evidence>
<dbReference type="Proteomes" id="UP000335636">
    <property type="component" value="Unassembled WGS sequence"/>
</dbReference>
<feature type="transmembrane region" description="Helical" evidence="11">
    <location>
        <begin position="353"/>
        <end position="371"/>
    </location>
</feature>
<dbReference type="GO" id="GO:0005886">
    <property type="term" value="C:plasma membrane"/>
    <property type="evidence" value="ECO:0007669"/>
    <property type="project" value="UniProtKB-SubCell"/>
</dbReference>
<evidence type="ECO:0000259" key="12">
    <source>
        <dbReference type="PROSITE" id="PS50259"/>
    </source>
</evidence>
<feature type="transmembrane region" description="Helical" evidence="11">
    <location>
        <begin position="316"/>
        <end position="338"/>
    </location>
</feature>